<reference evidence="2" key="1">
    <citation type="journal article" date="2020" name="Phytopathology">
        <title>Genome Sequence Resources of Colletotrichum truncatum, C. plurivorum, C. musicola, and C. sojae: Four Species Pathogenic to Soybean (Glycine max).</title>
        <authorList>
            <person name="Rogerio F."/>
            <person name="Boufleur T.R."/>
            <person name="Ciampi-Guillardi M."/>
            <person name="Sukno S.A."/>
            <person name="Thon M.R."/>
            <person name="Massola Junior N.S."/>
            <person name="Baroncelli R."/>
        </authorList>
    </citation>
    <scope>NUCLEOTIDE SEQUENCE</scope>
    <source>
        <strain evidence="2">LFN00145</strain>
    </source>
</reference>
<evidence type="ECO:0000313" key="2">
    <source>
        <dbReference type="EMBL" id="KAF6813881.1"/>
    </source>
</evidence>
<evidence type="ECO:0000313" key="3">
    <source>
        <dbReference type="Proteomes" id="UP000654918"/>
    </source>
</evidence>
<protein>
    <recommendedName>
        <fullName evidence="4">F-box domain-containing protein</fullName>
    </recommendedName>
</protein>
<accession>A0A8H6JJQ6</accession>
<gene>
    <name evidence="2" type="ORF">CPLU01_14543</name>
</gene>
<evidence type="ECO:0000256" key="1">
    <source>
        <dbReference type="SAM" id="MobiDB-lite"/>
    </source>
</evidence>
<feature type="region of interest" description="Disordered" evidence="1">
    <location>
        <begin position="558"/>
        <end position="604"/>
    </location>
</feature>
<name>A0A8H6JJQ6_9PEZI</name>
<dbReference type="AlphaFoldDB" id="A0A8H6JJQ6"/>
<feature type="region of interest" description="Disordered" evidence="1">
    <location>
        <begin position="510"/>
        <end position="542"/>
    </location>
</feature>
<dbReference type="Proteomes" id="UP000654918">
    <property type="component" value="Unassembled WGS sequence"/>
</dbReference>
<comment type="caution">
    <text evidence="2">The sequence shown here is derived from an EMBL/GenBank/DDBJ whole genome shotgun (WGS) entry which is preliminary data.</text>
</comment>
<proteinExistence type="predicted"/>
<keyword evidence="3" id="KW-1185">Reference proteome</keyword>
<organism evidence="2 3">
    <name type="scientific">Colletotrichum plurivorum</name>
    <dbReference type="NCBI Taxonomy" id="2175906"/>
    <lineage>
        <taxon>Eukaryota</taxon>
        <taxon>Fungi</taxon>
        <taxon>Dikarya</taxon>
        <taxon>Ascomycota</taxon>
        <taxon>Pezizomycotina</taxon>
        <taxon>Sordariomycetes</taxon>
        <taxon>Hypocreomycetidae</taxon>
        <taxon>Glomerellales</taxon>
        <taxon>Glomerellaceae</taxon>
        <taxon>Colletotrichum</taxon>
        <taxon>Colletotrichum orchidearum species complex</taxon>
    </lineage>
</organism>
<feature type="compositionally biased region" description="Acidic residues" evidence="1">
    <location>
        <begin position="527"/>
        <end position="542"/>
    </location>
</feature>
<sequence length="737" mass="83539">MAQAPVTEGSRLDLLPSEILVAILSCAQSRDDLYSLIRASPVVYSAFCGARQVVLISIVAQGLGPGIRDAITVTQIVRPDFKPTKWNETFDETIERYDAVPRGPENARSLSIDEIIALIHVNHDVQFLIDDFAAKKLPELRDVHPEAATPLKTTERQRLAQAVLRHQVLACLDYNDFFWSERNRPILQKFLGLFKAWEVQQLADAHGFVVKTIYRANQHRRAPWLMTQDRFSPTEEHTRKAIKDIGLLRKDILAERERNLEGDQPPDRTIMLPGLPAFPCRFNYLIAGPQSSNMAAQQMAAQVRPVELYDREDASPALLFDEASDAPPFAWVDGHAGIDCQRWGLYLWRQPAEAPSARQRMWMRQKLNRWRHLGFMFWDRGRVELLKTRLPEYETGWLTCAPPPDEVCGEEARRDRRFGNLRVGLLKTHPIRASDQTNRYGLSGKRAPYEKNVAVARIDLEDVGATNARLERVPTGQGNHRAGILVAGHCEESAVKGHQRAIRLEVEPRGQAAGVGREGELAVAEGVADDEEDEEEDDNDEEVEVGVKVDFNSIEELLDDKADDELDELEDETAEELDDEAEDELDEEAEDKLEDEADDELDDEAEDERVAELELTEALLEDWLELLVERLLEELDEELIEMLLKLEVLEELEGMVKEERLDELVEVVTMVVPPLEGVIEEERDDEVETKELVPVETLVERLEVEDLAELDVLDKPAAATIPRMKSNWSGKGVGARF</sequence>
<evidence type="ECO:0008006" key="4">
    <source>
        <dbReference type="Google" id="ProtNLM"/>
    </source>
</evidence>
<dbReference type="EMBL" id="WIGO01000394">
    <property type="protein sequence ID" value="KAF6813881.1"/>
    <property type="molecule type" value="Genomic_DNA"/>
</dbReference>